<dbReference type="InterPro" id="IPR051991">
    <property type="entry name" value="Mitoribosomal_protein_bL32"/>
</dbReference>
<dbReference type="PANTHER" id="PTHR21026:SF2">
    <property type="entry name" value="LARGE RIBOSOMAL SUBUNIT PROTEIN BL32M"/>
    <property type="match status" value="1"/>
</dbReference>
<evidence type="ECO:0000256" key="3">
    <source>
        <dbReference type="ARBA" id="ARBA00022946"/>
    </source>
</evidence>
<dbReference type="AlphaFoldDB" id="A0AA88X9N2"/>
<evidence type="ECO:0000313" key="9">
    <source>
        <dbReference type="Proteomes" id="UP001188597"/>
    </source>
</evidence>
<sequence length="139" mass="15184">MALWMAIQRSAQVNIGCTLGLRRWNHAIAQPAPFDSSMSHIAIAPQLVLPEIDKRSEASNSAIGFEFPSFPFGGGSMELMAVPKKKTTPHKKGIRNGPKALKPTPVIIRCKVCGRVKLPHFFCCSGIRDTDEQKGPTTN</sequence>
<dbReference type="InterPro" id="IPR002677">
    <property type="entry name" value="Ribosomal_bL32"/>
</dbReference>
<evidence type="ECO:0000256" key="4">
    <source>
        <dbReference type="ARBA" id="ARBA00022980"/>
    </source>
</evidence>
<dbReference type="EMBL" id="JAVXUP010000021">
    <property type="protein sequence ID" value="KAK3042378.1"/>
    <property type="molecule type" value="Genomic_DNA"/>
</dbReference>
<dbReference type="GO" id="GO:0005762">
    <property type="term" value="C:mitochondrial large ribosomal subunit"/>
    <property type="evidence" value="ECO:0007669"/>
    <property type="project" value="TreeGrafter"/>
</dbReference>
<dbReference type="InterPro" id="IPR011332">
    <property type="entry name" value="Ribosomal_zn-bd"/>
</dbReference>
<name>A0AA88X9N2_9ASTE</name>
<keyword evidence="3" id="KW-0809">Transit peptide</keyword>
<dbReference type="Pfam" id="PF01783">
    <property type="entry name" value="Ribosomal_L32p"/>
    <property type="match status" value="1"/>
</dbReference>
<dbReference type="GO" id="GO:0003735">
    <property type="term" value="F:structural constituent of ribosome"/>
    <property type="evidence" value="ECO:0007669"/>
    <property type="project" value="InterPro"/>
</dbReference>
<reference evidence="8" key="1">
    <citation type="submission" date="2022-12" db="EMBL/GenBank/DDBJ databases">
        <title>Draft genome assemblies for two species of Escallonia (Escalloniales).</title>
        <authorList>
            <person name="Chanderbali A."/>
            <person name="Dervinis C."/>
            <person name="Anghel I."/>
            <person name="Soltis D."/>
            <person name="Soltis P."/>
            <person name="Zapata F."/>
        </authorList>
    </citation>
    <scope>NUCLEOTIDE SEQUENCE</scope>
    <source>
        <strain evidence="8">UCBG64.0493</strain>
        <tissue evidence="8">Leaf</tissue>
    </source>
</reference>
<gene>
    <name evidence="8" type="ORF">RJ639_002424</name>
</gene>
<dbReference type="Proteomes" id="UP001188597">
    <property type="component" value="Unassembled WGS sequence"/>
</dbReference>
<dbReference type="SUPFAM" id="SSF57829">
    <property type="entry name" value="Zn-binding ribosomal proteins"/>
    <property type="match status" value="1"/>
</dbReference>
<keyword evidence="4" id="KW-0689">Ribosomal protein</keyword>
<organism evidence="8 9">
    <name type="scientific">Escallonia herrerae</name>
    <dbReference type="NCBI Taxonomy" id="1293975"/>
    <lineage>
        <taxon>Eukaryota</taxon>
        <taxon>Viridiplantae</taxon>
        <taxon>Streptophyta</taxon>
        <taxon>Embryophyta</taxon>
        <taxon>Tracheophyta</taxon>
        <taxon>Spermatophyta</taxon>
        <taxon>Magnoliopsida</taxon>
        <taxon>eudicotyledons</taxon>
        <taxon>Gunneridae</taxon>
        <taxon>Pentapetalae</taxon>
        <taxon>asterids</taxon>
        <taxon>campanulids</taxon>
        <taxon>Escalloniales</taxon>
        <taxon>Escalloniaceae</taxon>
        <taxon>Escallonia</taxon>
    </lineage>
</organism>
<dbReference type="HAMAP" id="MF_00340">
    <property type="entry name" value="Ribosomal_bL32"/>
    <property type="match status" value="1"/>
</dbReference>
<evidence type="ECO:0000256" key="2">
    <source>
        <dbReference type="ARBA" id="ARBA00008560"/>
    </source>
</evidence>
<proteinExistence type="inferred from homology"/>
<dbReference type="PANTHER" id="PTHR21026">
    <property type="entry name" value="39S RIBOSOMAL PROTEIN L32, MITOCHONDRIAL"/>
    <property type="match status" value="1"/>
</dbReference>
<comment type="similarity">
    <text evidence="2">Belongs to the bacterial ribosomal protein bL32 family.</text>
</comment>
<evidence type="ECO:0000256" key="5">
    <source>
        <dbReference type="ARBA" id="ARBA00023128"/>
    </source>
</evidence>
<evidence type="ECO:0000256" key="7">
    <source>
        <dbReference type="ARBA" id="ARBA00039935"/>
    </source>
</evidence>
<comment type="caution">
    <text evidence="8">The sequence shown here is derived from an EMBL/GenBank/DDBJ whole genome shotgun (WGS) entry which is preliminary data.</text>
</comment>
<comment type="subcellular location">
    <subcellularLocation>
        <location evidence="1">Mitochondrion</location>
    </subcellularLocation>
</comment>
<evidence type="ECO:0000313" key="8">
    <source>
        <dbReference type="EMBL" id="KAK3042378.1"/>
    </source>
</evidence>
<dbReference type="GO" id="GO:0006412">
    <property type="term" value="P:translation"/>
    <property type="evidence" value="ECO:0007669"/>
    <property type="project" value="InterPro"/>
</dbReference>
<keyword evidence="6" id="KW-0687">Ribonucleoprotein</keyword>
<protein>
    <recommendedName>
        <fullName evidence="7">Large ribosomal subunit protein bL32m</fullName>
    </recommendedName>
</protein>
<keyword evidence="9" id="KW-1185">Reference proteome</keyword>
<keyword evidence="5" id="KW-0496">Mitochondrion</keyword>
<evidence type="ECO:0000256" key="6">
    <source>
        <dbReference type="ARBA" id="ARBA00023274"/>
    </source>
</evidence>
<accession>A0AA88X9N2</accession>
<evidence type="ECO:0000256" key="1">
    <source>
        <dbReference type="ARBA" id="ARBA00004173"/>
    </source>
</evidence>
<dbReference type="NCBIfam" id="TIGR01031">
    <property type="entry name" value="rpmF_bact"/>
    <property type="match status" value="1"/>
</dbReference>